<feature type="transmembrane region" description="Helical" evidence="2">
    <location>
        <begin position="214"/>
        <end position="236"/>
    </location>
</feature>
<sequence>MDLTDEELRTKLSKYMTSVPPVTATTRVLLFNKLQKFLEADLNGVDESNEPPVIMDSPRKRTTGFVSSRITPSKESTTVQETSVSVNLTSSGGSERPASPKKAELTTGGAKGDTLSPSNSLNSSLFETANYRVRRFPATEMPEYPGGIPVFRRRSLHPSANELPDPYEEIVIRSPKLQAQIDAQRIMSKAMERAFGHASLKKTSRSRFQGLVSLYSACSGAIASFLSLILLPFSLAFKILGRLSTPNLRCVLLVFLICIVSGLALIFFYSDPFYHNPVTDFAAQISNSISAK</sequence>
<evidence type="ECO:0000256" key="1">
    <source>
        <dbReference type="SAM" id="MobiDB-lite"/>
    </source>
</evidence>
<evidence type="ECO:0000256" key="2">
    <source>
        <dbReference type="SAM" id="Phobius"/>
    </source>
</evidence>
<dbReference type="InterPro" id="IPR011015">
    <property type="entry name" value="LEM/LEM-like_dom_sf"/>
</dbReference>
<feature type="compositionally biased region" description="Polar residues" evidence="1">
    <location>
        <begin position="64"/>
        <end position="93"/>
    </location>
</feature>
<name>A0A0X3PNH3_SCHSO</name>
<gene>
    <name evidence="4" type="ORF">TR132504</name>
</gene>
<dbReference type="Gene3D" id="1.10.720.40">
    <property type="match status" value="1"/>
</dbReference>
<dbReference type="SUPFAM" id="SSF63451">
    <property type="entry name" value="LEM domain"/>
    <property type="match status" value="1"/>
</dbReference>
<proteinExistence type="predicted"/>
<keyword evidence="2" id="KW-0812">Transmembrane</keyword>
<evidence type="ECO:0000313" key="4">
    <source>
        <dbReference type="EMBL" id="JAP53279.1"/>
    </source>
</evidence>
<dbReference type="SMART" id="SM00540">
    <property type="entry name" value="LEM"/>
    <property type="match status" value="1"/>
</dbReference>
<dbReference type="InterPro" id="IPR003887">
    <property type="entry name" value="LEM_dom"/>
</dbReference>
<keyword evidence="2" id="KW-0472">Membrane</keyword>
<protein>
    <submittedName>
        <fullName evidence="4">LEM domain</fullName>
    </submittedName>
</protein>
<organism evidence="4">
    <name type="scientific">Schistocephalus solidus</name>
    <name type="common">Tapeworm</name>
    <dbReference type="NCBI Taxonomy" id="70667"/>
    <lineage>
        <taxon>Eukaryota</taxon>
        <taxon>Metazoa</taxon>
        <taxon>Spiralia</taxon>
        <taxon>Lophotrochozoa</taxon>
        <taxon>Platyhelminthes</taxon>
        <taxon>Cestoda</taxon>
        <taxon>Eucestoda</taxon>
        <taxon>Diphyllobothriidea</taxon>
        <taxon>Diphyllobothriidae</taxon>
        <taxon>Schistocephalus</taxon>
    </lineage>
</organism>
<keyword evidence="2" id="KW-1133">Transmembrane helix</keyword>
<dbReference type="Pfam" id="PF03020">
    <property type="entry name" value="LEM"/>
    <property type="match status" value="1"/>
</dbReference>
<dbReference type="AlphaFoldDB" id="A0A0X3PNH3"/>
<dbReference type="PROSITE" id="PS50954">
    <property type="entry name" value="LEM"/>
    <property type="match status" value="1"/>
</dbReference>
<reference evidence="4" key="1">
    <citation type="submission" date="2016-01" db="EMBL/GenBank/DDBJ databases">
        <title>Reference transcriptome for the parasite Schistocephalus solidus: insights into the molecular evolution of parasitism.</title>
        <authorList>
            <person name="Hebert F.O."/>
            <person name="Grambauer S."/>
            <person name="Barber I."/>
            <person name="Landry C.R."/>
            <person name="Aubin-Horth N."/>
        </authorList>
    </citation>
    <scope>NUCLEOTIDE SEQUENCE</scope>
</reference>
<feature type="domain" description="LEM" evidence="3">
    <location>
        <begin position="1"/>
        <end position="41"/>
    </location>
</feature>
<accession>A0A0X3PNH3</accession>
<dbReference type="CDD" id="cd12934">
    <property type="entry name" value="LEM"/>
    <property type="match status" value="1"/>
</dbReference>
<evidence type="ECO:0000259" key="3">
    <source>
        <dbReference type="PROSITE" id="PS50954"/>
    </source>
</evidence>
<dbReference type="EMBL" id="GEEE01009946">
    <property type="protein sequence ID" value="JAP53279.1"/>
    <property type="molecule type" value="Transcribed_RNA"/>
</dbReference>
<feature type="region of interest" description="Disordered" evidence="1">
    <location>
        <begin position="47"/>
        <end position="121"/>
    </location>
</feature>
<feature type="transmembrane region" description="Helical" evidence="2">
    <location>
        <begin position="248"/>
        <end position="269"/>
    </location>
</feature>